<accession>A0A9P6MVF4</accession>
<dbReference type="EC" id="3.2.1.39" evidence="3"/>
<dbReference type="AlphaFoldDB" id="A0A9P6MVF4"/>
<keyword evidence="4" id="KW-0378">Hydrolase</keyword>
<dbReference type="PANTHER" id="PTHR31983">
    <property type="entry name" value="ENDO-1,3(4)-BETA-GLUCANASE 1"/>
    <property type="match status" value="1"/>
</dbReference>
<keyword evidence="5" id="KW-0119">Carbohydrate metabolism</keyword>
<keyword evidence="7" id="KW-0961">Cell wall biogenesis/degradation</keyword>
<dbReference type="GO" id="GO:0042973">
    <property type="term" value="F:glucan endo-1,3-beta-D-glucosidase activity"/>
    <property type="evidence" value="ECO:0007669"/>
    <property type="project" value="UniProtKB-EC"/>
</dbReference>
<dbReference type="InterPro" id="IPR040720">
    <property type="entry name" value="GH81_C"/>
</dbReference>
<gene>
    <name evidence="10" type="ORF">BGZ80_010016</name>
</gene>
<dbReference type="Pfam" id="PF17652">
    <property type="entry name" value="Glyco_hydro81C"/>
    <property type="match status" value="1"/>
</dbReference>
<evidence type="ECO:0000256" key="5">
    <source>
        <dbReference type="ARBA" id="ARBA00023277"/>
    </source>
</evidence>
<dbReference type="InterPro" id="IPR005200">
    <property type="entry name" value="Endo-beta-glucanase"/>
</dbReference>
<evidence type="ECO:0000256" key="4">
    <source>
        <dbReference type="ARBA" id="ARBA00022801"/>
    </source>
</evidence>
<evidence type="ECO:0000256" key="3">
    <source>
        <dbReference type="ARBA" id="ARBA00012780"/>
    </source>
</evidence>
<evidence type="ECO:0000313" key="10">
    <source>
        <dbReference type="EMBL" id="KAG0015157.1"/>
    </source>
</evidence>
<sequence>MYRRHQFISQFTKKKLFVPEPLKDNEKVFGGDDENELGSADDSILQPFSTKSPLDMFERQNYVARPVHLRASEREKGIPINKFYGNFVLGDSHAPIWTRPLSIILNELLSGLQCLRWLRLEPSDFCQVKRTHSGSCQDGLAEVPTAIRNCNHYSPIYKPTYFIQFVGSEAYKIREVSLDRHYHYGYFIHTAAIIQYLDPNWRTNDLDAFINSLLRDATNPPKQDMYFPVFWSPDWFVGHSWSQGIFVALDRKDEKSAIQSYFLMEDDNVNYPDIFVGNKATGVMFENKADHYTYFSPNLECIQGIRMIPATPALPKLKSILMNYVLNEDPSKPVPLDDGMTLTWTMIYVASQ</sequence>
<evidence type="ECO:0000256" key="7">
    <source>
        <dbReference type="ARBA" id="ARBA00023316"/>
    </source>
</evidence>
<evidence type="ECO:0000256" key="6">
    <source>
        <dbReference type="ARBA" id="ARBA00023295"/>
    </source>
</evidence>
<comment type="catalytic activity">
    <reaction evidence="1">
        <text>Hydrolysis of (1-&gt;3)-beta-D-glucosidic linkages in (1-&gt;3)-beta-D-glucans.</text>
        <dbReference type="EC" id="3.2.1.39"/>
    </reaction>
</comment>
<name>A0A9P6MVF4_9FUNG</name>
<keyword evidence="6" id="KW-0326">Glycosidase</keyword>
<evidence type="ECO:0000259" key="9">
    <source>
        <dbReference type="Pfam" id="PF17652"/>
    </source>
</evidence>
<dbReference type="GO" id="GO:0071555">
    <property type="term" value="P:cell wall organization"/>
    <property type="evidence" value="ECO:0007669"/>
    <property type="project" value="UniProtKB-KW"/>
</dbReference>
<dbReference type="EMBL" id="JAAAID010000654">
    <property type="protein sequence ID" value="KAG0015157.1"/>
    <property type="molecule type" value="Genomic_DNA"/>
</dbReference>
<dbReference type="Proteomes" id="UP000703661">
    <property type="component" value="Unassembled WGS sequence"/>
</dbReference>
<dbReference type="GO" id="GO:0000272">
    <property type="term" value="P:polysaccharide catabolic process"/>
    <property type="evidence" value="ECO:0007669"/>
    <property type="project" value="UniProtKB-KW"/>
</dbReference>
<reference evidence="10" key="1">
    <citation type="journal article" date="2020" name="Fungal Divers.">
        <title>Resolving the Mortierellaceae phylogeny through synthesis of multi-gene phylogenetics and phylogenomics.</title>
        <authorList>
            <person name="Vandepol N."/>
            <person name="Liber J."/>
            <person name="Desiro A."/>
            <person name="Na H."/>
            <person name="Kennedy M."/>
            <person name="Barry K."/>
            <person name="Grigoriev I.V."/>
            <person name="Miller A.N."/>
            <person name="O'Donnell K."/>
            <person name="Stajich J.E."/>
            <person name="Bonito G."/>
        </authorList>
    </citation>
    <scope>NUCLEOTIDE SEQUENCE</scope>
    <source>
        <strain evidence="10">NRRL 2769</strain>
    </source>
</reference>
<feature type="domain" description="Glycosyl hydrolase family 81 C-terminal" evidence="9">
    <location>
        <begin position="179"/>
        <end position="256"/>
    </location>
</feature>
<dbReference type="PANTHER" id="PTHR31983:SF0">
    <property type="entry name" value="GLUCAN ENDO-1,3-BETA-D-GLUCOSIDASE 2"/>
    <property type="match status" value="1"/>
</dbReference>
<dbReference type="GO" id="GO:0052861">
    <property type="term" value="F:endo-1,3(4)-beta-glucanase activity"/>
    <property type="evidence" value="ECO:0007669"/>
    <property type="project" value="InterPro"/>
</dbReference>
<comment type="similarity">
    <text evidence="2">Belongs to the glycosyl hydrolase 81 family.</text>
</comment>
<organism evidence="10 11">
    <name type="scientific">Entomortierella chlamydospora</name>
    <dbReference type="NCBI Taxonomy" id="101097"/>
    <lineage>
        <taxon>Eukaryota</taxon>
        <taxon>Fungi</taxon>
        <taxon>Fungi incertae sedis</taxon>
        <taxon>Mucoromycota</taxon>
        <taxon>Mortierellomycotina</taxon>
        <taxon>Mortierellomycetes</taxon>
        <taxon>Mortierellales</taxon>
        <taxon>Mortierellaceae</taxon>
        <taxon>Entomortierella</taxon>
    </lineage>
</organism>
<protein>
    <recommendedName>
        <fullName evidence="3">glucan endo-1,3-beta-D-glucosidase</fullName>
        <ecNumber evidence="3">3.2.1.39</ecNumber>
    </recommendedName>
</protein>
<keyword evidence="8" id="KW-0624">Polysaccharide degradation</keyword>
<evidence type="ECO:0000313" key="11">
    <source>
        <dbReference type="Proteomes" id="UP000703661"/>
    </source>
</evidence>
<keyword evidence="11" id="KW-1185">Reference proteome</keyword>
<evidence type="ECO:0000256" key="1">
    <source>
        <dbReference type="ARBA" id="ARBA00000382"/>
    </source>
</evidence>
<dbReference type="PROSITE" id="PS52008">
    <property type="entry name" value="GH81"/>
    <property type="match status" value="1"/>
</dbReference>
<proteinExistence type="inferred from homology"/>
<evidence type="ECO:0000256" key="2">
    <source>
        <dbReference type="ARBA" id="ARBA00010730"/>
    </source>
</evidence>
<comment type="caution">
    <text evidence="10">The sequence shown here is derived from an EMBL/GenBank/DDBJ whole genome shotgun (WGS) entry which is preliminary data.</text>
</comment>
<evidence type="ECO:0000256" key="8">
    <source>
        <dbReference type="ARBA" id="ARBA00023326"/>
    </source>
</evidence>